<evidence type="ECO:0000256" key="1">
    <source>
        <dbReference type="SAM" id="Phobius"/>
    </source>
</evidence>
<dbReference type="PANTHER" id="PTHR30282">
    <property type="entry name" value="P-AMINOBENZOYL GLUTAMATE TRANSPORTER"/>
    <property type="match status" value="1"/>
</dbReference>
<evidence type="ECO:0000313" key="3">
    <source>
        <dbReference type="Proteomes" id="UP000633136"/>
    </source>
</evidence>
<dbReference type="InterPro" id="IPR004697">
    <property type="entry name" value="AbgT"/>
</dbReference>
<reference evidence="2" key="2">
    <citation type="submission" date="2020-09" db="EMBL/GenBank/DDBJ databases">
        <authorList>
            <person name="Sun Q."/>
            <person name="Zhou Y."/>
        </authorList>
    </citation>
    <scope>NUCLEOTIDE SEQUENCE</scope>
    <source>
        <strain evidence="2">CGMCC 1.15388</strain>
    </source>
</reference>
<feature type="transmembrane region" description="Helical" evidence="1">
    <location>
        <begin position="37"/>
        <end position="57"/>
    </location>
</feature>
<proteinExistence type="predicted"/>
<dbReference type="PANTHER" id="PTHR30282:SF0">
    <property type="entry name" value="P-AMINOBENZOYL-GLUTAMATE TRANSPORT PROTEIN"/>
    <property type="match status" value="1"/>
</dbReference>
<feature type="transmembrane region" description="Helical" evidence="1">
    <location>
        <begin position="477"/>
        <end position="502"/>
    </location>
</feature>
<dbReference type="RefSeq" id="WP_188682590.1">
    <property type="nucleotide sequence ID" value="NZ_BMIS01000002.1"/>
</dbReference>
<keyword evidence="1" id="KW-0472">Membrane</keyword>
<sequence length="515" mass="54116">MNSGSQDDSQVIATSSGRGARVLGAIERVGNRLPHPLYLFLIMAALVAVGSTIAHAFGAQTMDPATGEPRAVEGLLTADGAVYALTSMIENFVSFPPLGLIITVMLGIGLAERVGLLSAFMRGAVSSAPPWALTFVVVIVSIMGNLASDAAMVIIPPLAAVAFYVVGRHPLAGFAASYCAVIAGFSANFMIAGTDVLLAGITTSGAQIVDPEMTVTPLANWYFMAASTLVLAVAITLTCTRYLEPRLGSFTGHIDVDTEAPITREEKRGMSWAGAAMVSFIALVAAVVIPGGSPLRGEDGGVLQSPFMDSIPVLILFFFIIGAVTYGVVSGSLTSASEVPQHMADALKDLVPFIVVIFVAAQAIAWFDWSGLGMLVATSGAEALEAGNLDGMSGLVLFSIFVIIPNFFILSGSAQWALLAPIFVPMFMMVGIDPAYTQAAFRISDSAFNPLVPVNPMLPVVLGLMQRFAPKSGLGTLFSIVLPFTVVVWVVWMILFLIWGGFELPMGPGHELYLD</sequence>
<dbReference type="GO" id="GO:1902604">
    <property type="term" value="P:p-aminobenzoyl-glutamate transmembrane transport"/>
    <property type="evidence" value="ECO:0007669"/>
    <property type="project" value="InterPro"/>
</dbReference>
<dbReference type="EMBL" id="BMIS01000002">
    <property type="protein sequence ID" value="GGE61351.1"/>
    <property type="molecule type" value="Genomic_DNA"/>
</dbReference>
<feature type="transmembrane region" description="Helical" evidence="1">
    <location>
        <begin position="178"/>
        <end position="201"/>
    </location>
</feature>
<dbReference type="AlphaFoldDB" id="A0A917AM16"/>
<dbReference type="Pfam" id="PF03806">
    <property type="entry name" value="ABG_transport"/>
    <property type="match status" value="1"/>
</dbReference>
<evidence type="ECO:0000313" key="2">
    <source>
        <dbReference type="EMBL" id="GGE61351.1"/>
    </source>
</evidence>
<gene>
    <name evidence="2" type="ORF">GCM10011401_05320</name>
</gene>
<feature type="transmembrane region" description="Helical" evidence="1">
    <location>
        <begin position="272"/>
        <end position="291"/>
    </location>
</feature>
<feature type="transmembrane region" description="Helical" evidence="1">
    <location>
        <begin position="389"/>
        <end position="409"/>
    </location>
</feature>
<feature type="transmembrane region" description="Helical" evidence="1">
    <location>
        <begin position="416"/>
        <end position="436"/>
    </location>
</feature>
<feature type="transmembrane region" description="Helical" evidence="1">
    <location>
        <begin position="448"/>
        <end position="465"/>
    </location>
</feature>
<feature type="transmembrane region" description="Helical" evidence="1">
    <location>
        <begin position="350"/>
        <end position="369"/>
    </location>
</feature>
<reference evidence="2" key="1">
    <citation type="journal article" date="2014" name="Int. J. Syst. Evol. Microbiol.">
        <title>Complete genome sequence of Corynebacterium casei LMG S-19264T (=DSM 44701T), isolated from a smear-ripened cheese.</title>
        <authorList>
            <consortium name="US DOE Joint Genome Institute (JGI-PGF)"/>
            <person name="Walter F."/>
            <person name="Albersmeier A."/>
            <person name="Kalinowski J."/>
            <person name="Ruckert C."/>
        </authorList>
    </citation>
    <scope>NUCLEOTIDE SEQUENCE</scope>
    <source>
        <strain evidence="2">CGMCC 1.15388</strain>
    </source>
</reference>
<feature type="transmembrane region" description="Helical" evidence="1">
    <location>
        <begin position="150"/>
        <end position="166"/>
    </location>
</feature>
<feature type="transmembrane region" description="Helical" evidence="1">
    <location>
        <begin position="221"/>
        <end position="243"/>
    </location>
</feature>
<dbReference type="Proteomes" id="UP000633136">
    <property type="component" value="Unassembled WGS sequence"/>
</dbReference>
<keyword evidence="3" id="KW-1185">Reference proteome</keyword>
<accession>A0A917AM16</accession>
<name>A0A917AM16_9MICC</name>
<comment type="caution">
    <text evidence="2">The sequence shown here is derived from an EMBL/GenBank/DDBJ whole genome shotgun (WGS) entry which is preliminary data.</text>
</comment>
<feature type="transmembrane region" description="Helical" evidence="1">
    <location>
        <begin position="123"/>
        <end position="144"/>
    </location>
</feature>
<keyword evidence="1" id="KW-1133">Transmembrane helix</keyword>
<feature type="transmembrane region" description="Helical" evidence="1">
    <location>
        <begin position="92"/>
        <end position="111"/>
    </location>
</feature>
<keyword evidence="1" id="KW-0812">Transmembrane</keyword>
<protein>
    <submittedName>
        <fullName evidence="2">p-aminobenzoyl-glutamate transporter</fullName>
    </submittedName>
</protein>
<organism evidence="2 3">
    <name type="scientific">Nesterenkonia cremea</name>
    <dbReference type="NCBI Taxonomy" id="1882340"/>
    <lineage>
        <taxon>Bacteria</taxon>
        <taxon>Bacillati</taxon>
        <taxon>Actinomycetota</taxon>
        <taxon>Actinomycetes</taxon>
        <taxon>Micrococcales</taxon>
        <taxon>Micrococcaceae</taxon>
        <taxon>Nesterenkonia</taxon>
    </lineage>
</organism>
<feature type="transmembrane region" description="Helical" evidence="1">
    <location>
        <begin position="311"/>
        <end position="329"/>
    </location>
</feature>
<dbReference type="GO" id="GO:0015558">
    <property type="term" value="F:secondary active p-aminobenzoyl-glutamate transmembrane transporter activity"/>
    <property type="evidence" value="ECO:0007669"/>
    <property type="project" value="InterPro"/>
</dbReference>